<proteinExistence type="predicted"/>
<dbReference type="Gene3D" id="3.30.420.40">
    <property type="match status" value="2"/>
</dbReference>
<dbReference type="EMBL" id="PCVY01000065">
    <property type="protein sequence ID" value="PIQ85477.1"/>
    <property type="molecule type" value="Genomic_DNA"/>
</dbReference>
<feature type="transmembrane region" description="Helical" evidence="1">
    <location>
        <begin position="342"/>
        <end position="361"/>
    </location>
</feature>
<keyword evidence="1" id="KW-1133">Transmembrane helix</keyword>
<evidence type="ECO:0008006" key="4">
    <source>
        <dbReference type="Google" id="ProtNLM"/>
    </source>
</evidence>
<reference evidence="2 3" key="1">
    <citation type="submission" date="2017-09" db="EMBL/GenBank/DDBJ databases">
        <title>Depth-based differentiation of microbial function through sediment-hosted aquifers and enrichment of novel symbionts in the deep terrestrial subsurface.</title>
        <authorList>
            <person name="Probst A.J."/>
            <person name="Ladd B."/>
            <person name="Jarett J.K."/>
            <person name="Geller-Mcgrath D.E."/>
            <person name="Sieber C.M."/>
            <person name="Emerson J.B."/>
            <person name="Anantharaman K."/>
            <person name="Thomas B.C."/>
            <person name="Malmstrom R."/>
            <person name="Stieglmeier M."/>
            <person name="Klingl A."/>
            <person name="Woyke T."/>
            <person name="Ryan C.M."/>
            <person name="Banfield J.F."/>
        </authorList>
    </citation>
    <scope>NUCLEOTIDE SEQUENCE [LARGE SCALE GENOMIC DNA]</scope>
    <source>
        <strain evidence="2">CG11_big_fil_rev_8_21_14_0_20_45_26</strain>
    </source>
</reference>
<keyword evidence="1" id="KW-0812">Transmembrane</keyword>
<accession>A0A2H0LM56</accession>
<dbReference type="Gene3D" id="3.30.1490.300">
    <property type="match status" value="1"/>
</dbReference>
<evidence type="ECO:0000313" key="3">
    <source>
        <dbReference type="Proteomes" id="UP000230859"/>
    </source>
</evidence>
<dbReference type="Proteomes" id="UP000230859">
    <property type="component" value="Unassembled WGS sequence"/>
</dbReference>
<dbReference type="AlphaFoldDB" id="A0A2H0LM56"/>
<dbReference type="Pfam" id="PF11104">
    <property type="entry name" value="PilM_2"/>
    <property type="match status" value="1"/>
</dbReference>
<evidence type="ECO:0000256" key="1">
    <source>
        <dbReference type="SAM" id="Phobius"/>
    </source>
</evidence>
<keyword evidence="1" id="KW-0472">Membrane</keyword>
<sequence length="532" mass="60377">MKDIELQRIISLKLKLIRRGIGIHVAENGIYVAEVRRTLTGVELSKAHFEPFPDTIHSTEEGPARQKYVAAAIQKCCAKAGIKGGEVYTSPAASQVVTRYFQVPAVSEKEQEDAIRFEGSRYVPYRLDETVVGYSIKPARDKENLDVVFNAIRIDVLRSHVNAVEAGKIKVFDSEPPFYSLARAIHNQKKRAESKNCILHFAVDGAVSVSMYRGDIFYVCRDFYLSPDDPKHPERFFSEFQSSLDYFNRQLGETGLPEHVYVAGDWNLKMWAQILDKFFNGKVPVEIPEFPMKTGLAVESANTFLVPIGLALRAIGEHLTPYDVSFLGSGVVAEERRAPRKWTGAVILTLLLLGVGYYFGYYMPRMHQLKQTLGKLKFDEENLNIASPQFALESVSALQKRLSDLETKNKIVQAFQESRSLIGDKLITLSQTIPVPIWFSDLQYQQTFSSGNALAITDRQLSMNGYIYYREIPEEELRQINDYADELRKNDSFMKGFAVLKLEGVERTSYLGRNFTKFRIIAHFNTSGRVNK</sequence>
<protein>
    <recommendedName>
        <fullName evidence="4">SHS2 domain-containing protein</fullName>
    </recommendedName>
</protein>
<evidence type="ECO:0000313" key="2">
    <source>
        <dbReference type="EMBL" id="PIQ85477.1"/>
    </source>
</evidence>
<comment type="caution">
    <text evidence="2">The sequence shown here is derived from an EMBL/GenBank/DDBJ whole genome shotgun (WGS) entry which is preliminary data.</text>
</comment>
<name>A0A2H0LM56_9BACT</name>
<gene>
    <name evidence="2" type="ORF">COV74_08280</name>
</gene>
<organism evidence="2 3">
    <name type="scientific">Candidatus Abzuiibacterium crystallinum</name>
    <dbReference type="NCBI Taxonomy" id="1974748"/>
    <lineage>
        <taxon>Bacteria</taxon>
        <taxon>Pseudomonadati</taxon>
        <taxon>Candidatus Omnitrophota</taxon>
        <taxon>Candidatus Abzuiibacterium</taxon>
    </lineage>
</organism>
<dbReference type="InterPro" id="IPR005883">
    <property type="entry name" value="PilM"/>
</dbReference>